<dbReference type="PATRIC" id="fig|869212.3.peg.2168"/>
<feature type="signal peptide" evidence="1">
    <location>
        <begin position="1"/>
        <end position="20"/>
    </location>
</feature>
<gene>
    <name evidence="2" type="ordered locus">Turpa_2158</name>
</gene>
<dbReference type="EMBL" id="CP002959">
    <property type="protein sequence ID" value="AFM12804.1"/>
    <property type="molecule type" value="Genomic_DNA"/>
</dbReference>
<dbReference type="STRING" id="869212.Turpa_2158"/>
<evidence type="ECO:0000256" key="1">
    <source>
        <dbReference type="SAM" id="SignalP"/>
    </source>
</evidence>
<reference evidence="2 3" key="1">
    <citation type="submission" date="2012-06" db="EMBL/GenBank/DDBJ databases">
        <title>The complete chromosome of genome of Turneriella parva DSM 21527.</title>
        <authorList>
            <consortium name="US DOE Joint Genome Institute (JGI-PGF)"/>
            <person name="Lucas S."/>
            <person name="Han J."/>
            <person name="Lapidus A."/>
            <person name="Bruce D."/>
            <person name="Goodwin L."/>
            <person name="Pitluck S."/>
            <person name="Peters L."/>
            <person name="Kyrpides N."/>
            <person name="Mavromatis K."/>
            <person name="Ivanova N."/>
            <person name="Mikhailova N."/>
            <person name="Chertkov O."/>
            <person name="Detter J.C."/>
            <person name="Tapia R."/>
            <person name="Han C."/>
            <person name="Land M."/>
            <person name="Hauser L."/>
            <person name="Markowitz V."/>
            <person name="Cheng J.-F."/>
            <person name="Hugenholtz P."/>
            <person name="Woyke T."/>
            <person name="Wu D."/>
            <person name="Gronow S."/>
            <person name="Wellnitz S."/>
            <person name="Brambilla E."/>
            <person name="Klenk H.-P."/>
            <person name="Eisen J.A."/>
        </authorList>
    </citation>
    <scope>NUCLEOTIDE SEQUENCE [LARGE SCALE GENOMIC DNA]</scope>
    <source>
        <strain evidence="3">ATCC BAA-1111 / DSM 21527 / NCTC 11395 / H</strain>
    </source>
</reference>
<evidence type="ECO:0000313" key="3">
    <source>
        <dbReference type="Proteomes" id="UP000006048"/>
    </source>
</evidence>
<organism evidence="2 3">
    <name type="scientific">Turneriella parva (strain ATCC BAA-1111 / DSM 21527 / NCTC 11395 / H)</name>
    <name type="common">Leptospira parva</name>
    <dbReference type="NCBI Taxonomy" id="869212"/>
    <lineage>
        <taxon>Bacteria</taxon>
        <taxon>Pseudomonadati</taxon>
        <taxon>Spirochaetota</taxon>
        <taxon>Spirochaetia</taxon>
        <taxon>Leptospirales</taxon>
        <taxon>Leptospiraceae</taxon>
        <taxon>Turneriella</taxon>
    </lineage>
</organism>
<dbReference type="RefSeq" id="WP_014803310.1">
    <property type="nucleotide sequence ID" value="NC_018020.1"/>
</dbReference>
<dbReference type="AlphaFoldDB" id="I4B697"/>
<dbReference type="HOGENOM" id="CLU_093838_0_0_12"/>
<keyword evidence="3" id="KW-1185">Reference proteome</keyword>
<accession>I4B697</accession>
<evidence type="ECO:0000313" key="2">
    <source>
        <dbReference type="EMBL" id="AFM12804.1"/>
    </source>
</evidence>
<proteinExistence type="predicted"/>
<sequence length="222" mass="25033">MKRIFTLLAAALLLPCFLSAHYIWIERDGTTARVYYGEIQDGEREKSPGKLDKIKGLRMFAVDKNGQRKELKNAKTEACFTADTGKTEFVLAASLEVPVSDMKKYNWGMVKPMYYARHGARTAVAAAKAVHALDILPVAGSENVFQVYFNGAALNGEKLMVYAPNTWAKEYKTDAEGKVKLETPWVGQYVLEVVYTQKTHGKFEGKDYESVRHRATYTFIKN</sequence>
<dbReference type="OrthoDB" id="8911471at2"/>
<dbReference type="Proteomes" id="UP000006048">
    <property type="component" value="Chromosome"/>
</dbReference>
<evidence type="ECO:0008006" key="4">
    <source>
        <dbReference type="Google" id="ProtNLM"/>
    </source>
</evidence>
<protein>
    <recommendedName>
        <fullName evidence="4">Nickel transport complex protein, NikM subunit, transmembrane</fullName>
    </recommendedName>
</protein>
<keyword evidence="1" id="KW-0732">Signal</keyword>
<feature type="chain" id="PRO_5003686768" description="Nickel transport complex protein, NikM subunit, transmembrane" evidence="1">
    <location>
        <begin position="21"/>
        <end position="222"/>
    </location>
</feature>
<dbReference type="KEGG" id="tpx:Turpa_2158"/>
<name>I4B697_TURPD</name>